<feature type="compositionally biased region" description="Polar residues" evidence="1">
    <location>
        <begin position="360"/>
        <end position="369"/>
    </location>
</feature>
<dbReference type="SUPFAM" id="SSF52540">
    <property type="entry name" value="P-loop containing nucleoside triphosphate hydrolases"/>
    <property type="match status" value="1"/>
</dbReference>
<dbReference type="CDD" id="cd19481">
    <property type="entry name" value="RecA-like_protease"/>
    <property type="match status" value="1"/>
</dbReference>
<dbReference type="PANTHER" id="PTHR46411:SF3">
    <property type="entry name" value="AAA+ ATPASE DOMAIN-CONTAINING PROTEIN"/>
    <property type="match status" value="1"/>
</dbReference>
<dbReference type="InterPro" id="IPR027417">
    <property type="entry name" value="P-loop_NTPase"/>
</dbReference>
<organism evidence="3 4">
    <name type="scientific">Apiospora marii</name>
    <dbReference type="NCBI Taxonomy" id="335849"/>
    <lineage>
        <taxon>Eukaryota</taxon>
        <taxon>Fungi</taxon>
        <taxon>Dikarya</taxon>
        <taxon>Ascomycota</taxon>
        <taxon>Pezizomycotina</taxon>
        <taxon>Sordariomycetes</taxon>
        <taxon>Xylariomycetidae</taxon>
        <taxon>Amphisphaeriales</taxon>
        <taxon>Apiosporaceae</taxon>
        <taxon>Apiospora</taxon>
    </lineage>
</organism>
<evidence type="ECO:0000313" key="3">
    <source>
        <dbReference type="EMBL" id="KAK8037520.1"/>
    </source>
</evidence>
<evidence type="ECO:0000313" key="4">
    <source>
        <dbReference type="Proteomes" id="UP001396898"/>
    </source>
</evidence>
<dbReference type="Proteomes" id="UP001396898">
    <property type="component" value="Unassembled WGS sequence"/>
</dbReference>
<feature type="domain" description="AAA+ ATPase" evidence="2">
    <location>
        <begin position="446"/>
        <end position="573"/>
    </location>
</feature>
<accession>A0ABR1SV03</accession>
<gene>
    <name evidence="3" type="ORF">PG991_000866</name>
</gene>
<dbReference type="InterPro" id="IPR054289">
    <property type="entry name" value="DUF7025"/>
</dbReference>
<comment type="caution">
    <text evidence="3">The sequence shown here is derived from an EMBL/GenBank/DDBJ whole genome shotgun (WGS) entry which is preliminary data.</text>
</comment>
<proteinExistence type="predicted"/>
<dbReference type="EMBL" id="JAQQWI010000002">
    <property type="protein sequence ID" value="KAK8037520.1"/>
    <property type="molecule type" value="Genomic_DNA"/>
</dbReference>
<dbReference type="SMART" id="SM00382">
    <property type="entry name" value="AAA"/>
    <property type="match status" value="1"/>
</dbReference>
<evidence type="ECO:0000256" key="1">
    <source>
        <dbReference type="SAM" id="MobiDB-lite"/>
    </source>
</evidence>
<feature type="compositionally biased region" description="Pro residues" evidence="1">
    <location>
        <begin position="306"/>
        <end position="323"/>
    </location>
</feature>
<dbReference type="Gene3D" id="3.40.50.300">
    <property type="entry name" value="P-loop containing nucleotide triphosphate hydrolases"/>
    <property type="match status" value="1"/>
</dbReference>
<reference evidence="3 4" key="1">
    <citation type="submission" date="2023-01" db="EMBL/GenBank/DDBJ databases">
        <title>Analysis of 21 Apiospora genomes using comparative genomics revels a genus with tremendous synthesis potential of carbohydrate active enzymes and secondary metabolites.</title>
        <authorList>
            <person name="Sorensen T."/>
        </authorList>
    </citation>
    <scope>NUCLEOTIDE SEQUENCE [LARGE SCALE GENOMIC DNA]</scope>
    <source>
        <strain evidence="3 4">CBS 20057</strain>
    </source>
</reference>
<feature type="region of interest" description="Disordered" evidence="1">
    <location>
        <begin position="301"/>
        <end position="373"/>
    </location>
</feature>
<evidence type="ECO:0000259" key="2">
    <source>
        <dbReference type="SMART" id="SM00382"/>
    </source>
</evidence>
<dbReference type="PANTHER" id="PTHR46411">
    <property type="entry name" value="FAMILY ATPASE, PUTATIVE-RELATED"/>
    <property type="match status" value="1"/>
</dbReference>
<dbReference type="InterPro" id="IPR003593">
    <property type="entry name" value="AAA+_ATPase"/>
</dbReference>
<protein>
    <recommendedName>
        <fullName evidence="2">AAA+ ATPase domain-containing protein</fullName>
    </recommendedName>
</protein>
<dbReference type="InterPro" id="IPR003959">
    <property type="entry name" value="ATPase_AAA_core"/>
</dbReference>
<name>A0ABR1SV03_9PEZI</name>
<sequence length="670" mass="74205">MAGATEMTDVSARQMQEISSSGIECDVQTLYPGPPKCNCCTNWVEEYPENLKSSVEEQPESKRKALVVRMGLNHGEGKPLALHSIVVQNQHIKDLLGDVFQGYGGITTTLNKLVFRAPFHPFYYRWTRFQSLLAQKKQEDAGASAYSQLLYNILQHELKETMEEANDMCAKGVITYKLLWAIFEPGTRVYSTLDGLDQFYLETKDITSLNVHPTSFRDDEGLLEAALWARGKRFYDLRGVQYKGYLGSCVLCDEITGRQNRKELNGRIVIDASLSISSGAFGLFRLLPLDDPSVAPKIDVVEQPRHQPPGRPVAPQPGRPGGPHPASLFSNPYPEDGFPGRVSSVIVTPKKRRKAASKPLQVQTKSQAEPSEEQLMLSNGSVRGYSLADKKWGLFSVDSVENIHWNEDAFPSLRLPKGHKGLILAFVDGQLSDSQHFDDIIQGKGLGLTMLLVGSPGTGKTLTAEAVADRLHKPLYVLSAGELGQSASSVESKLDTTLMMTEKWGAILLLDECDVFLEKRSHSHLGHNEVVAVFLRTLEYYPGMLFLTTNRGDAIDAAFQSRVHLTLHYPELSTDAKYHIWGQFLSRAPSSAVNPFEMSKLADLSLNGRQIKNIIKTASLLARSQGSPSVQFRHIETVLKVTSQEGQNTKQRGLDYDDVDDQVALSGVTL</sequence>
<dbReference type="Pfam" id="PF00004">
    <property type="entry name" value="AAA"/>
    <property type="match status" value="1"/>
</dbReference>
<dbReference type="Pfam" id="PF22942">
    <property type="entry name" value="DUF7025"/>
    <property type="match status" value="1"/>
</dbReference>
<keyword evidence="4" id="KW-1185">Reference proteome</keyword>